<dbReference type="CDD" id="cd12148">
    <property type="entry name" value="fungal_TF_MHR"/>
    <property type="match status" value="1"/>
</dbReference>
<keyword evidence="2" id="KW-0479">Metal-binding</keyword>
<feature type="domain" description="Xylanolytic transcriptional activator regulatory" evidence="7">
    <location>
        <begin position="289"/>
        <end position="362"/>
    </location>
</feature>
<evidence type="ECO:0000256" key="2">
    <source>
        <dbReference type="ARBA" id="ARBA00022723"/>
    </source>
</evidence>
<comment type="subcellular location">
    <subcellularLocation>
        <location evidence="1">Nucleus</location>
    </subcellularLocation>
</comment>
<sequence length="450" mass="50652">MSDNPENKTPQVTSSRVEFNKRSCSRCNTKKCDVIEHIPAVHAPPISELLARLKDLEEEVSQLRSTHRSPCGSDVNPTSDLDGPSNLAKKTELLVLKEGKSRYVSDEVSVTLGEKISELRDIIESDSNEEDCSPNANSSSTVLPQGGLFGGDKSYYGWSFESFRCHYSQAARIKALWKLYQENVAPLITIVHQDTISQIVQYASAGVDMTHPDEVLLFCVYYAAVASMRAHLCHSILDVDHDTAIQDCKRAVSQGLRHANFIKCQNISVFQGAVLFLLCYRVGGDIRLVWAESAVVIRVAQAQGIHRDGQNFALPPFETAIRRRLWWHICLLDMLSSRDQDVDTQIRPGMFDTQFPTNVDDDLILHMPNLPMPKSGFTDNSLCIMNSQIMPNLYWPCHSMNQNPKVSSHARESFVTNLGKDLHREYLDHFNLNIPIHWASATIVRLQLSK</sequence>
<proteinExistence type="predicted"/>
<keyword evidence="9" id="KW-1185">Reference proteome</keyword>
<keyword evidence="3" id="KW-0805">Transcription regulation</keyword>
<dbReference type="AlphaFoldDB" id="A0AAD6NDS0"/>
<dbReference type="InterPro" id="IPR007219">
    <property type="entry name" value="XnlR_reg_dom"/>
</dbReference>
<dbReference type="EMBL" id="JAQJZL010000002">
    <property type="protein sequence ID" value="KAJ6051972.1"/>
    <property type="molecule type" value="Genomic_DNA"/>
</dbReference>
<gene>
    <name evidence="8" type="ORF">N7460_002506</name>
</gene>
<protein>
    <recommendedName>
        <fullName evidence="7">Xylanolytic transcriptional activator regulatory domain-containing protein</fullName>
    </recommendedName>
</protein>
<keyword evidence="5" id="KW-0539">Nucleus</keyword>
<comment type="caution">
    <text evidence="8">The sequence shown here is derived from an EMBL/GenBank/DDBJ whole genome shotgun (WGS) entry which is preliminary data.</text>
</comment>
<reference evidence="8" key="2">
    <citation type="submission" date="2023-01" db="EMBL/GenBank/DDBJ databases">
        <authorList>
            <person name="Petersen C."/>
        </authorList>
    </citation>
    <scope>NUCLEOTIDE SEQUENCE</scope>
    <source>
        <strain evidence="8">IBT 15450</strain>
    </source>
</reference>
<evidence type="ECO:0000313" key="9">
    <source>
        <dbReference type="Proteomes" id="UP001219568"/>
    </source>
</evidence>
<organism evidence="8 9">
    <name type="scientific">Penicillium canescens</name>
    <dbReference type="NCBI Taxonomy" id="5083"/>
    <lineage>
        <taxon>Eukaryota</taxon>
        <taxon>Fungi</taxon>
        <taxon>Dikarya</taxon>
        <taxon>Ascomycota</taxon>
        <taxon>Pezizomycotina</taxon>
        <taxon>Eurotiomycetes</taxon>
        <taxon>Eurotiomycetidae</taxon>
        <taxon>Eurotiales</taxon>
        <taxon>Aspergillaceae</taxon>
        <taxon>Penicillium</taxon>
    </lineage>
</organism>
<accession>A0AAD6NDS0</accession>
<name>A0AAD6NDS0_PENCN</name>
<dbReference type="SMART" id="SM00906">
    <property type="entry name" value="Fungal_trans"/>
    <property type="match status" value="1"/>
</dbReference>
<dbReference type="Proteomes" id="UP001219568">
    <property type="component" value="Unassembled WGS sequence"/>
</dbReference>
<dbReference type="GO" id="GO:0008270">
    <property type="term" value="F:zinc ion binding"/>
    <property type="evidence" value="ECO:0007669"/>
    <property type="project" value="InterPro"/>
</dbReference>
<dbReference type="GO" id="GO:0003677">
    <property type="term" value="F:DNA binding"/>
    <property type="evidence" value="ECO:0007669"/>
    <property type="project" value="InterPro"/>
</dbReference>
<feature type="region of interest" description="Disordered" evidence="6">
    <location>
        <begin position="61"/>
        <end position="84"/>
    </location>
</feature>
<dbReference type="PANTHER" id="PTHR31001">
    <property type="entry name" value="UNCHARACTERIZED TRANSCRIPTIONAL REGULATORY PROTEIN"/>
    <property type="match status" value="1"/>
</dbReference>
<dbReference type="GO" id="GO:0006351">
    <property type="term" value="P:DNA-templated transcription"/>
    <property type="evidence" value="ECO:0007669"/>
    <property type="project" value="InterPro"/>
</dbReference>
<keyword evidence="4" id="KW-0804">Transcription</keyword>
<evidence type="ECO:0000256" key="6">
    <source>
        <dbReference type="SAM" id="MobiDB-lite"/>
    </source>
</evidence>
<evidence type="ECO:0000259" key="7">
    <source>
        <dbReference type="SMART" id="SM00906"/>
    </source>
</evidence>
<evidence type="ECO:0000256" key="1">
    <source>
        <dbReference type="ARBA" id="ARBA00004123"/>
    </source>
</evidence>
<evidence type="ECO:0000256" key="5">
    <source>
        <dbReference type="ARBA" id="ARBA00023242"/>
    </source>
</evidence>
<dbReference type="GO" id="GO:0005634">
    <property type="term" value="C:nucleus"/>
    <property type="evidence" value="ECO:0007669"/>
    <property type="project" value="UniProtKB-SubCell"/>
</dbReference>
<dbReference type="Pfam" id="PF04082">
    <property type="entry name" value="Fungal_trans"/>
    <property type="match status" value="1"/>
</dbReference>
<reference evidence="8" key="1">
    <citation type="journal article" date="2023" name="IMA Fungus">
        <title>Comparative genomic study of the Penicillium genus elucidates a diverse pangenome and 15 lateral gene transfer events.</title>
        <authorList>
            <person name="Petersen C."/>
            <person name="Sorensen T."/>
            <person name="Nielsen M.R."/>
            <person name="Sondergaard T.E."/>
            <person name="Sorensen J.L."/>
            <person name="Fitzpatrick D.A."/>
            <person name="Frisvad J.C."/>
            <person name="Nielsen K.L."/>
        </authorList>
    </citation>
    <scope>NUCLEOTIDE SEQUENCE</scope>
    <source>
        <strain evidence="8">IBT 15450</strain>
    </source>
</reference>
<dbReference type="PANTHER" id="PTHR31001:SF50">
    <property type="entry name" value="ZN(II)2CYS6 TRANSCRIPTION FACTOR (EUROFUNG)"/>
    <property type="match status" value="1"/>
</dbReference>
<dbReference type="InterPro" id="IPR050613">
    <property type="entry name" value="Sec_Metabolite_Reg"/>
</dbReference>
<evidence type="ECO:0000256" key="3">
    <source>
        <dbReference type="ARBA" id="ARBA00023015"/>
    </source>
</evidence>
<evidence type="ECO:0000313" key="8">
    <source>
        <dbReference type="EMBL" id="KAJ6051972.1"/>
    </source>
</evidence>
<evidence type="ECO:0000256" key="4">
    <source>
        <dbReference type="ARBA" id="ARBA00023163"/>
    </source>
</evidence>